<dbReference type="InterPro" id="IPR027417">
    <property type="entry name" value="P-loop_NTPase"/>
</dbReference>
<reference evidence="3" key="1">
    <citation type="submission" date="2023-08" db="EMBL/GenBank/DDBJ databases">
        <title>Mucin Metabolism Genes Underlie the Key Renovations of Bacteroides xylanisolvens Genomes in Captive Great Apes.</title>
        <authorList>
            <person name="Nishida A.H."/>
        </authorList>
    </citation>
    <scope>NUCLEOTIDE SEQUENCE</scope>
    <source>
        <strain evidence="3">P13.H9</strain>
    </source>
</reference>
<dbReference type="GO" id="GO:0016787">
    <property type="term" value="F:hydrolase activity"/>
    <property type="evidence" value="ECO:0007669"/>
    <property type="project" value="InterPro"/>
</dbReference>
<dbReference type="InterPro" id="IPR001650">
    <property type="entry name" value="Helicase_C-like"/>
</dbReference>
<keyword evidence="3" id="KW-0067">ATP-binding</keyword>
<dbReference type="GO" id="GO:0003677">
    <property type="term" value="F:DNA binding"/>
    <property type="evidence" value="ECO:0007669"/>
    <property type="project" value="InterPro"/>
</dbReference>
<feature type="domain" description="Helicase ATP-binding" evidence="1">
    <location>
        <begin position="136"/>
        <end position="306"/>
    </location>
</feature>
<evidence type="ECO:0000313" key="4">
    <source>
        <dbReference type="Proteomes" id="UP001198461"/>
    </source>
</evidence>
<protein>
    <submittedName>
        <fullName evidence="3">DEAD/DEAH box helicase family protein</fullName>
    </submittedName>
</protein>
<dbReference type="PANTHER" id="PTHR47396">
    <property type="entry name" value="TYPE I RESTRICTION ENZYME ECOKI R PROTEIN"/>
    <property type="match status" value="1"/>
</dbReference>
<dbReference type="PANTHER" id="PTHR47396:SF1">
    <property type="entry name" value="ATP-DEPENDENT HELICASE IRC3-RELATED"/>
    <property type="match status" value="1"/>
</dbReference>
<dbReference type="RefSeq" id="WP_225451202.1">
    <property type="nucleotide sequence ID" value="NZ_JAIWXB010000037.1"/>
</dbReference>
<evidence type="ECO:0000313" key="3">
    <source>
        <dbReference type="EMBL" id="MCA4706194.1"/>
    </source>
</evidence>
<dbReference type="Proteomes" id="UP001198461">
    <property type="component" value="Unassembled WGS sequence"/>
</dbReference>
<name>A0AAW4T2I7_9BACE</name>
<dbReference type="PROSITE" id="PS51194">
    <property type="entry name" value="HELICASE_CTER"/>
    <property type="match status" value="1"/>
</dbReference>
<dbReference type="Pfam" id="PF00271">
    <property type="entry name" value="Helicase_C"/>
    <property type="match status" value="1"/>
</dbReference>
<evidence type="ECO:0000259" key="2">
    <source>
        <dbReference type="PROSITE" id="PS51194"/>
    </source>
</evidence>
<dbReference type="InterPro" id="IPR050742">
    <property type="entry name" value="Helicase_Restrict-Modif_Enz"/>
</dbReference>
<dbReference type="SMART" id="SM00490">
    <property type="entry name" value="HELICc"/>
    <property type="match status" value="1"/>
</dbReference>
<dbReference type="SMART" id="SM00487">
    <property type="entry name" value="DEXDc"/>
    <property type="match status" value="1"/>
</dbReference>
<evidence type="ECO:0000259" key="1">
    <source>
        <dbReference type="PROSITE" id="PS51192"/>
    </source>
</evidence>
<keyword evidence="3" id="KW-0547">Nucleotide-binding</keyword>
<dbReference type="PROSITE" id="PS51192">
    <property type="entry name" value="HELICASE_ATP_BIND_1"/>
    <property type="match status" value="1"/>
</dbReference>
<gene>
    <name evidence="3" type="ORF">LD004_21560</name>
</gene>
<proteinExistence type="predicted"/>
<dbReference type="GO" id="GO:0005829">
    <property type="term" value="C:cytosol"/>
    <property type="evidence" value="ECO:0007669"/>
    <property type="project" value="TreeGrafter"/>
</dbReference>
<dbReference type="SUPFAM" id="SSF52540">
    <property type="entry name" value="P-loop containing nucleoside triphosphate hydrolases"/>
    <property type="match status" value="1"/>
</dbReference>
<keyword evidence="3" id="KW-0378">Hydrolase</keyword>
<dbReference type="CDD" id="cd17926">
    <property type="entry name" value="DEXHc_RE"/>
    <property type="match status" value="1"/>
</dbReference>
<dbReference type="AlphaFoldDB" id="A0AAW4T2I7"/>
<dbReference type="InterPro" id="IPR014001">
    <property type="entry name" value="Helicase_ATP-bd"/>
</dbReference>
<dbReference type="GO" id="GO:0004386">
    <property type="term" value="F:helicase activity"/>
    <property type="evidence" value="ECO:0007669"/>
    <property type="project" value="UniProtKB-KW"/>
</dbReference>
<sequence>MNIDKCISKEVLRIGKNRIVRQYGVDDFSYDNPALISTDPFIVDYQGRKVELSSSINLDTQEEYAICVNRKPTFKLLTSGKISFVSWIKHPLINDVTSQELVTSWRGVFKYTKEDSANKTPGLRIPQLGAIYAFMSKAQQAKTKGIIVLPTGTGKTETMLSVLVANQCSKLLVTVPSDALREQISDKFITLGVLPTFDIVDKGCALPYVAIIKESMSLKDWNTFIDKANVIVTTMPLISQSENDVSELLSKRCSHLFVDEAHHSEATTWSNFIDSFDDKKVTLFTATPFRNDGKKLKGDFIYNFSLKEAQEQGYYKPIKLLPVREYDSALADKAIAQAAVMQLKADLEKGFDHILMARCSSMKRAHEVFESYKNYSEYQPIIITSSSEKKASILKEIKAKQHRIIICVNMLGEGFDLPELKIAAIHDTRQSIAITLQFIGRFTRTSHDSQLGKASFIINLANPPIEEELFELYSRDADWNALLPILNDDTTKKEIDLNNYVLSFKGMEESKVPFQNITPALSTIAYRVGKTWRPRFWMDFFPEDQFTYRYGSTNEASDTLVIILGSIENVAWGNVNTIQNLTWNIVIVHRYSTPQYSHAYVNSTFPIDTDRFLEGLFGSDSIERICGNDIFRVLSDVKRLAVVNFGGRKGRLGNISFKSYYGKDVQEGITMTEERQLIKNNLFGNGFRAGERVSIGCSTKGKVWSYMTGNLLEYQEWARHIGKLLEDTSINPDDVLNNTIRPEIVDSIPQVVPIVIDWNPTLYTKYQESNIIIRIDSIDYLLSDVSIKLCNYSINDYVDYEITVDKNTSRFRLTIVDNKDGNKRYAIHQISGQKLGLAYGGHRYEDICDYFCQNDSAPIICFANGAELVGNLLHSVNETIIPFPVEELKPLNWQGVSLEKESQRVFPYRKDSIQYSFAERIKEQFDVLFDDDGSGEIADLIGIKDHDNEIHIHLYHLKYAHEGKINNQVSNFYEVCGQAQKCLKWREREKNRDFFTHLLKRKIKTYEGNTCPRILKGTETELERLSQQVNWKKAIKMHIAIVQPSLSKANAGKDILNLLGAVKSYIKDISNIDLEVYCNE</sequence>
<dbReference type="Gene3D" id="3.40.50.300">
    <property type="entry name" value="P-loop containing nucleotide triphosphate hydrolases"/>
    <property type="match status" value="2"/>
</dbReference>
<feature type="domain" description="Helicase C-terminal" evidence="2">
    <location>
        <begin position="339"/>
        <end position="508"/>
    </location>
</feature>
<dbReference type="InterPro" id="IPR006935">
    <property type="entry name" value="Helicase/UvrB_N"/>
</dbReference>
<dbReference type="Pfam" id="PF04851">
    <property type="entry name" value="ResIII"/>
    <property type="match status" value="1"/>
</dbReference>
<comment type="caution">
    <text evidence="3">The sequence shown here is derived from an EMBL/GenBank/DDBJ whole genome shotgun (WGS) entry which is preliminary data.</text>
</comment>
<dbReference type="CDD" id="cd18785">
    <property type="entry name" value="SF2_C"/>
    <property type="match status" value="1"/>
</dbReference>
<dbReference type="GO" id="GO:0005524">
    <property type="term" value="F:ATP binding"/>
    <property type="evidence" value="ECO:0007669"/>
    <property type="project" value="InterPro"/>
</dbReference>
<organism evidence="3 4">
    <name type="scientific">Bacteroides xylanisolvens</name>
    <dbReference type="NCBI Taxonomy" id="371601"/>
    <lineage>
        <taxon>Bacteria</taxon>
        <taxon>Pseudomonadati</taxon>
        <taxon>Bacteroidota</taxon>
        <taxon>Bacteroidia</taxon>
        <taxon>Bacteroidales</taxon>
        <taxon>Bacteroidaceae</taxon>
        <taxon>Bacteroides</taxon>
    </lineage>
</organism>
<accession>A0AAW4T2I7</accession>
<dbReference type="EMBL" id="JAIWYE010000037">
    <property type="protein sequence ID" value="MCA4706194.1"/>
    <property type="molecule type" value="Genomic_DNA"/>
</dbReference>
<keyword evidence="3" id="KW-0347">Helicase</keyword>